<dbReference type="SMART" id="SM01002">
    <property type="entry name" value="AlaDh_PNT_C"/>
    <property type="match status" value="1"/>
</dbReference>
<proteinExistence type="predicted"/>
<evidence type="ECO:0000313" key="4">
    <source>
        <dbReference type="EMBL" id="BBO67709.1"/>
    </source>
</evidence>
<dbReference type="PANTHER" id="PTHR11133">
    <property type="entry name" value="SACCHAROPINE DEHYDROGENASE"/>
    <property type="match status" value="1"/>
</dbReference>
<evidence type="ECO:0000313" key="5">
    <source>
        <dbReference type="Proteomes" id="UP000427906"/>
    </source>
</evidence>
<sequence length="437" mass="48360">MTKTLLIRAEDKNRWERRAPIVPADLADILAATGGRAFVETSDKRFFGMDRYTAAGASACTGMADGDVIFGVKEIPIEKIIDGKTYLFFSHTIKGQSDNMPLLQRIIDSGSTLIDYEKITDEQGRRLIYFGPYAGDAGAIDILSLMGEHWADKGIDTPFAAVRRAHQYESVEAARTHLADIGRTIRREGLPAQLCPFTVGILGYGNVSKGAQQIFDCLPTERIAADDVNAFVADSRGDRHTVYLTVFREQDLVRPRAAGTTFDLQSYYDHPERYESRFEQFLPSFTLLVNAVYWEKRYPRFVTWQALKRLAEATPVPKLGGIADITCDTFGSIECNVKSTDSDMPAYRVNPAAATTSDSHLGDGIVLLAVDNLPCELPNDSSTFFSNQLKPFVPALLAADYGGTLDASGLPPEIKKAVIVYNGRLTEDFEYLNNHLK</sequence>
<dbReference type="Pfam" id="PF01262">
    <property type="entry name" value="AlaDh_PNT_C"/>
    <property type="match status" value="1"/>
</dbReference>
<dbReference type="RefSeq" id="WP_155315939.1">
    <property type="nucleotide sequence ID" value="NZ_AP021874.1"/>
</dbReference>
<dbReference type="GO" id="GO:0016491">
    <property type="term" value="F:oxidoreductase activity"/>
    <property type="evidence" value="ECO:0007669"/>
    <property type="project" value="UniProtKB-KW"/>
</dbReference>
<feature type="domain" description="Alanine dehydrogenase/pyridine nucleotide transhydrogenase NAD(H)-binding" evidence="2">
    <location>
        <begin position="181"/>
        <end position="369"/>
    </location>
</feature>
<keyword evidence="5" id="KW-1185">Reference proteome</keyword>
<dbReference type="InterPro" id="IPR007886">
    <property type="entry name" value="AlaDH/PNT_N"/>
</dbReference>
<dbReference type="SUPFAM" id="SSF52283">
    <property type="entry name" value="Formate/glycerate dehydrogenase catalytic domain-like"/>
    <property type="match status" value="1"/>
</dbReference>
<dbReference type="InterPro" id="IPR051168">
    <property type="entry name" value="AASS"/>
</dbReference>
<dbReference type="Proteomes" id="UP000427906">
    <property type="component" value="Chromosome"/>
</dbReference>
<dbReference type="SMART" id="SM01003">
    <property type="entry name" value="AlaDh_PNT_N"/>
    <property type="match status" value="1"/>
</dbReference>
<evidence type="ECO:0000259" key="3">
    <source>
        <dbReference type="SMART" id="SM01003"/>
    </source>
</evidence>
<dbReference type="KEGG" id="dalk:DSCA_16390"/>
<dbReference type="PANTHER" id="PTHR11133:SF22">
    <property type="entry name" value="ALPHA-AMINOADIPIC SEMIALDEHYDE SYNTHASE, MITOCHONDRIAL"/>
    <property type="match status" value="1"/>
</dbReference>
<gene>
    <name evidence="4" type="ORF">DSCA_16390</name>
</gene>
<dbReference type="InterPro" id="IPR007698">
    <property type="entry name" value="AlaDH/PNT_NAD(H)-bd"/>
</dbReference>
<evidence type="ECO:0000259" key="2">
    <source>
        <dbReference type="SMART" id="SM01002"/>
    </source>
</evidence>
<dbReference type="CDD" id="cd12189">
    <property type="entry name" value="LKR_SDH_like"/>
    <property type="match status" value="1"/>
</dbReference>
<reference evidence="4 5" key="1">
    <citation type="submission" date="2019-11" db="EMBL/GenBank/DDBJ databases">
        <title>Comparative genomics of hydrocarbon-degrading Desulfosarcina strains.</title>
        <authorList>
            <person name="Watanabe M."/>
            <person name="Kojima H."/>
            <person name="Fukui M."/>
        </authorList>
    </citation>
    <scope>NUCLEOTIDE SEQUENCE [LARGE SCALE GENOMIC DNA]</scope>
    <source>
        <strain evidence="4 5">PL12</strain>
    </source>
</reference>
<accession>A0A5K7YIK6</accession>
<dbReference type="Gene3D" id="3.40.50.720">
    <property type="entry name" value="NAD(P)-binding Rossmann-like Domain"/>
    <property type="match status" value="2"/>
</dbReference>
<keyword evidence="1" id="KW-0560">Oxidoreductase</keyword>
<feature type="domain" description="Alanine dehydrogenase/pyridine nucleotide transhydrogenase N-terminal" evidence="3">
    <location>
        <begin position="6"/>
        <end position="137"/>
    </location>
</feature>
<name>A0A5K7YIK6_9BACT</name>
<organism evidence="4 5">
    <name type="scientific">Desulfosarcina alkanivorans</name>
    <dbReference type="NCBI Taxonomy" id="571177"/>
    <lineage>
        <taxon>Bacteria</taxon>
        <taxon>Pseudomonadati</taxon>
        <taxon>Thermodesulfobacteriota</taxon>
        <taxon>Desulfobacteria</taxon>
        <taxon>Desulfobacterales</taxon>
        <taxon>Desulfosarcinaceae</taxon>
        <taxon>Desulfosarcina</taxon>
    </lineage>
</organism>
<protein>
    <submittedName>
        <fullName evidence="4">Alanine dehydrogenase</fullName>
    </submittedName>
</protein>
<dbReference type="AlphaFoldDB" id="A0A5K7YIK6"/>
<dbReference type="EMBL" id="AP021874">
    <property type="protein sequence ID" value="BBO67709.1"/>
    <property type="molecule type" value="Genomic_DNA"/>
</dbReference>
<evidence type="ECO:0000256" key="1">
    <source>
        <dbReference type="ARBA" id="ARBA00023002"/>
    </source>
</evidence>
<dbReference type="Pfam" id="PF05222">
    <property type="entry name" value="AlaDh_PNT_N"/>
    <property type="match status" value="1"/>
</dbReference>
<dbReference type="OrthoDB" id="502334at2"/>